<reference evidence="1" key="1">
    <citation type="journal article" date="2015" name="Nature">
        <title>Complex archaea that bridge the gap between prokaryotes and eukaryotes.</title>
        <authorList>
            <person name="Spang A."/>
            <person name="Saw J.H."/>
            <person name="Jorgensen S.L."/>
            <person name="Zaremba-Niedzwiedzka K."/>
            <person name="Martijn J."/>
            <person name="Lind A.E."/>
            <person name="van Eijk R."/>
            <person name="Schleper C."/>
            <person name="Guy L."/>
            <person name="Ettema T.J."/>
        </authorList>
    </citation>
    <scope>NUCLEOTIDE SEQUENCE</scope>
</reference>
<name>A0A0F9W4J5_9ZZZZ</name>
<protein>
    <submittedName>
        <fullName evidence="1">Uncharacterized protein</fullName>
    </submittedName>
</protein>
<comment type="caution">
    <text evidence="1">The sequence shown here is derived from an EMBL/GenBank/DDBJ whole genome shotgun (WGS) entry which is preliminary data.</text>
</comment>
<organism evidence="1">
    <name type="scientific">marine sediment metagenome</name>
    <dbReference type="NCBI Taxonomy" id="412755"/>
    <lineage>
        <taxon>unclassified sequences</taxon>
        <taxon>metagenomes</taxon>
        <taxon>ecological metagenomes</taxon>
    </lineage>
</organism>
<dbReference type="EMBL" id="LAZR01000352">
    <property type="protein sequence ID" value="KKN72963.1"/>
    <property type="molecule type" value="Genomic_DNA"/>
</dbReference>
<evidence type="ECO:0000313" key="1">
    <source>
        <dbReference type="EMBL" id="KKN72963.1"/>
    </source>
</evidence>
<proteinExistence type="predicted"/>
<gene>
    <name evidence="1" type="ORF">LCGC14_0405170</name>
</gene>
<dbReference type="AlphaFoldDB" id="A0A0F9W4J5"/>
<accession>A0A0F9W4J5</accession>
<sequence>MSTNTLVTKAPGNKIISDDVNQYKDAFVEDITCRNSLGVSAPGEGDLGTEGGEFQNLRILGNIIRKGEVLDLTNFQSLNHQIQAGKATLDGFPDFLEVVASSTNINIKAGGANPNLELVINKETVILESDILVTGLLTAPAANNTALVSDAAYANQKFTETEGEFGSTFINYDTAGLEITGLDGTIQAFQHGAGPEFFLALIDNTNSRLYAFKRGIGGSEREEMANNDVITLLRTSYIFLDADLTTVFAPTRPPEFQSFDPGSPSLGDIYFNTDSKRWQRFNGSLFENKDIHFIGIAIVDDTQVVAVEANDFDLAWASNLDLDAFFVDDDTVRINAKDVSVAGQLFTMENHFGREIQLSVDLESGVSETANTLYYIYVDSDLNYFFSDKPPRLPDKKEGYYHPFRYWRWTGVTVFNDGASNILKFDYQKGQYHYHNAQESTGLSTSLTLNDFNTIPAPINNWICRFVATAQNPNIQEVFFVIRAFTATSGMLVYAVQSTSGFTQETGISANMLIQNGTILALKSMVSEAFLAAVGYDYRQ</sequence>